<dbReference type="EMBL" id="FNEZ01000003">
    <property type="protein sequence ID" value="SDJ94823.1"/>
    <property type="molecule type" value="Genomic_DNA"/>
</dbReference>
<dbReference type="InterPro" id="IPR011006">
    <property type="entry name" value="CheY-like_superfamily"/>
</dbReference>
<evidence type="ECO:0000256" key="1">
    <source>
        <dbReference type="PROSITE-ProRule" id="PRU00169"/>
    </source>
</evidence>
<dbReference type="PANTHER" id="PTHR44520">
    <property type="entry name" value="RESPONSE REGULATOR RCP1-RELATED"/>
    <property type="match status" value="1"/>
</dbReference>
<protein>
    <submittedName>
        <fullName evidence="3">Response regulator receiver domain-containing protein</fullName>
    </submittedName>
</protein>
<accession>A0A1G8XWE2</accession>
<dbReference type="Proteomes" id="UP000199580">
    <property type="component" value="Unassembled WGS sequence"/>
</dbReference>
<sequence>MKTIFLIDDDADDREIFQEALSVIESDTSINFQEAENGADAFVKLNDPDTQKPDVIFVDLNMPKMDGKEFLMEIKKQPSFKDIPVIIYSTSANKSDIDFTLQHHAEKFMTKPHSIFDLKKELESTLRQLLGI</sequence>
<evidence type="ECO:0000259" key="2">
    <source>
        <dbReference type="PROSITE" id="PS50110"/>
    </source>
</evidence>
<name>A0A1G8XWE2_9FLAO</name>
<dbReference type="Pfam" id="PF00072">
    <property type="entry name" value="Response_reg"/>
    <property type="match status" value="1"/>
</dbReference>
<dbReference type="Gene3D" id="3.40.50.2300">
    <property type="match status" value="1"/>
</dbReference>
<gene>
    <name evidence="3" type="ORF">SAMN04487935_2090</name>
</gene>
<reference evidence="3 4" key="1">
    <citation type="submission" date="2016-10" db="EMBL/GenBank/DDBJ databases">
        <authorList>
            <person name="de Groot N.N."/>
        </authorList>
    </citation>
    <scope>NUCLEOTIDE SEQUENCE [LARGE SCALE GENOMIC DNA]</scope>
    <source>
        <strain evidence="3 4">CGMCC 1.10076</strain>
    </source>
</reference>
<evidence type="ECO:0000313" key="3">
    <source>
        <dbReference type="EMBL" id="SDJ94823.1"/>
    </source>
</evidence>
<dbReference type="PROSITE" id="PS50110">
    <property type="entry name" value="RESPONSE_REGULATORY"/>
    <property type="match status" value="1"/>
</dbReference>
<dbReference type="OrthoDB" id="7631574at2"/>
<feature type="modified residue" description="4-aspartylphosphate" evidence="1">
    <location>
        <position position="59"/>
    </location>
</feature>
<dbReference type="GO" id="GO:0000160">
    <property type="term" value="P:phosphorelay signal transduction system"/>
    <property type="evidence" value="ECO:0007669"/>
    <property type="project" value="InterPro"/>
</dbReference>
<organism evidence="3 4">
    <name type="scientific">Flavobacterium noncentrifugens</name>
    <dbReference type="NCBI Taxonomy" id="1128970"/>
    <lineage>
        <taxon>Bacteria</taxon>
        <taxon>Pseudomonadati</taxon>
        <taxon>Bacteroidota</taxon>
        <taxon>Flavobacteriia</taxon>
        <taxon>Flavobacteriales</taxon>
        <taxon>Flavobacteriaceae</taxon>
        <taxon>Flavobacterium</taxon>
    </lineage>
</organism>
<evidence type="ECO:0000313" key="4">
    <source>
        <dbReference type="Proteomes" id="UP000199580"/>
    </source>
</evidence>
<dbReference type="InterPro" id="IPR001789">
    <property type="entry name" value="Sig_transdc_resp-reg_receiver"/>
</dbReference>
<proteinExistence type="predicted"/>
<dbReference type="SMART" id="SM00448">
    <property type="entry name" value="REC"/>
    <property type="match status" value="1"/>
</dbReference>
<keyword evidence="1" id="KW-0597">Phosphoprotein</keyword>
<dbReference type="RefSeq" id="WP_091394945.1">
    <property type="nucleotide sequence ID" value="NZ_BKAI01000011.1"/>
</dbReference>
<keyword evidence="4" id="KW-1185">Reference proteome</keyword>
<dbReference type="PANTHER" id="PTHR44520:SF2">
    <property type="entry name" value="RESPONSE REGULATOR RCP1"/>
    <property type="match status" value="1"/>
</dbReference>
<dbReference type="STRING" id="1128970.SAMN04487935_2090"/>
<feature type="domain" description="Response regulatory" evidence="2">
    <location>
        <begin position="3"/>
        <end position="126"/>
    </location>
</feature>
<dbReference type="AlphaFoldDB" id="A0A1G8XWE2"/>
<dbReference type="SUPFAM" id="SSF52172">
    <property type="entry name" value="CheY-like"/>
    <property type="match status" value="1"/>
</dbReference>
<dbReference type="InterPro" id="IPR052893">
    <property type="entry name" value="TCS_response_regulator"/>
</dbReference>